<dbReference type="InterPro" id="IPR050952">
    <property type="entry name" value="TRIM-NHL_E3_ligases"/>
</dbReference>
<keyword evidence="3" id="KW-1185">Reference proteome</keyword>
<feature type="compositionally biased region" description="Basic and acidic residues" evidence="1">
    <location>
        <begin position="455"/>
        <end position="466"/>
    </location>
</feature>
<organism evidence="2 3">
    <name type="scientific">Stieleria maiorica</name>
    <dbReference type="NCBI Taxonomy" id="2795974"/>
    <lineage>
        <taxon>Bacteria</taxon>
        <taxon>Pseudomonadati</taxon>
        <taxon>Planctomycetota</taxon>
        <taxon>Planctomycetia</taxon>
        <taxon>Pirellulales</taxon>
        <taxon>Pirellulaceae</taxon>
        <taxon>Stieleria</taxon>
    </lineage>
</organism>
<dbReference type="Gene3D" id="2.120.10.30">
    <property type="entry name" value="TolB, C-terminal domain"/>
    <property type="match status" value="1"/>
</dbReference>
<name>A0A5B9MI94_9BACT</name>
<proteinExistence type="predicted"/>
<evidence type="ECO:0000313" key="2">
    <source>
        <dbReference type="EMBL" id="QEG00634.1"/>
    </source>
</evidence>
<gene>
    <name evidence="2" type="ORF">Mal15_47050</name>
</gene>
<dbReference type="KEGG" id="smam:Mal15_47050"/>
<sequence length="506" mass="54094">MELLVHYRGTLITAVIAVAVGLASYAVVSSDPLAGHRDRSFTMDFSRVYEVDPALIHYAQTREFSVSMDQPRCISVGPEDQIYVGGDQTVGVYRQDGTTLAMIPTEGRPSCLAVGNDQHLAPGRIYVGSGNRIEVFDRDGSRVATWNVPTDAAILASIAVADESVFAADAGNRVVWRFGPSGELQGTIGNAEAGGRTFNVPSTTFDIAIGSNGQLHVANPGALQIETYTFDGALQARWGNPGAATESFFGCCNPSQFAVLPGGEIVTSEKGVPRIKAYSEYGEFRSVVAGPQQLGIAQSELGDARPHQAGVVFDVAADSRGRVLVLDPRRKSVRVFMPRDEHTSGIDIHSFPGSAWEHIGREAPPRGSHATCGRATPKSRSKAEPWNEVAAPLAHASLVPRLFLGTHCPGGSASRLACSVWQSHTGIAFQGGALERGRCAARSRFHLFPGSAWEHTTREAPPRDSHVACGRATPASRSKAEPWNEVAAPLAHASRWHRVEGESNDT</sequence>
<dbReference type="RefSeq" id="WP_147869841.1">
    <property type="nucleotide sequence ID" value="NZ_CP036264.1"/>
</dbReference>
<feature type="region of interest" description="Disordered" evidence="1">
    <location>
        <begin position="455"/>
        <end position="484"/>
    </location>
</feature>
<dbReference type="CDD" id="cd05819">
    <property type="entry name" value="NHL"/>
    <property type="match status" value="1"/>
</dbReference>
<reference evidence="2 3" key="1">
    <citation type="submission" date="2019-02" db="EMBL/GenBank/DDBJ databases">
        <title>Planctomycetal bacteria perform biofilm scaping via a novel small molecule.</title>
        <authorList>
            <person name="Jeske O."/>
            <person name="Boedeker C."/>
            <person name="Wiegand S."/>
            <person name="Breitling P."/>
            <person name="Kallscheuer N."/>
            <person name="Jogler M."/>
            <person name="Rohde M."/>
            <person name="Petersen J."/>
            <person name="Medema M.H."/>
            <person name="Surup F."/>
            <person name="Jogler C."/>
        </authorList>
    </citation>
    <scope>NUCLEOTIDE SEQUENCE [LARGE SCALE GENOMIC DNA]</scope>
    <source>
        <strain evidence="2 3">Mal15</strain>
    </source>
</reference>
<feature type="region of interest" description="Disordered" evidence="1">
    <location>
        <begin position="361"/>
        <end position="384"/>
    </location>
</feature>
<dbReference type="PANTHER" id="PTHR24104">
    <property type="entry name" value="E3 UBIQUITIN-PROTEIN LIGASE NHLRC1-RELATED"/>
    <property type="match status" value="1"/>
</dbReference>
<dbReference type="GO" id="GO:0008270">
    <property type="term" value="F:zinc ion binding"/>
    <property type="evidence" value="ECO:0007669"/>
    <property type="project" value="UniProtKB-KW"/>
</dbReference>
<dbReference type="SUPFAM" id="SSF101898">
    <property type="entry name" value="NHL repeat"/>
    <property type="match status" value="1"/>
</dbReference>
<evidence type="ECO:0000256" key="1">
    <source>
        <dbReference type="SAM" id="MobiDB-lite"/>
    </source>
</evidence>
<dbReference type="EMBL" id="CP036264">
    <property type="protein sequence ID" value="QEG00634.1"/>
    <property type="molecule type" value="Genomic_DNA"/>
</dbReference>
<protein>
    <recommendedName>
        <fullName evidence="4">NHL repeat protein</fullName>
    </recommendedName>
</protein>
<evidence type="ECO:0008006" key="4">
    <source>
        <dbReference type="Google" id="ProtNLM"/>
    </source>
</evidence>
<dbReference type="InterPro" id="IPR011042">
    <property type="entry name" value="6-blade_b-propeller_TolB-like"/>
</dbReference>
<evidence type="ECO:0000313" key="3">
    <source>
        <dbReference type="Proteomes" id="UP000321353"/>
    </source>
</evidence>
<accession>A0A5B9MI94</accession>
<dbReference type="Proteomes" id="UP000321353">
    <property type="component" value="Chromosome"/>
</dbReference>
<dbReference type="AlphaFoldDB" id="A0A5B9MI94"/>
<dbReference type="PANTHER" id="PTHR24104:SF25">
    <property type="entry name" value="PROTEIN LIN-41"/>
    <property type="match status" value="1"/>
</dbReference>